<name>A0A0N1IQD0_PAPXU</name>
<gene>
    <name evidence="1" type="ORF">RR46_00041</name>
</gene>
<comment type="caution">
    <text evidence="1">The sequence shown here is derived from an EMBL/GenBank/DDBJ whole genome shotgun (WGS) entry which is preliminary data.</text>
</comment>
<organism evidence="1 2">
    <name type="scientific">Papilio xuthus</name>
    <name type="common">Asian swallowtail butterfly</name>
    <dbReference type="NCBI Taxonomy" id="66420"/>
    <lineage>
        <taxon>Eukaryota</taxon>
        <taxon>Metazoa</taxon>
        <taxon>Ecdysozoa</taxon>
        <taxon>Arthropoda</taxon>
        <taxon>Hexapoda</taxon>
        <taxon>Insecta</taxon>
        <taxon>Pterygota</taxon>
        <taxon>Neoptera</taxon>
        <taxon>Endopterygota</taxon>
        <taxon>Lepidoptera</taxon>
        <taxon>Glossata</taxon>
        <taxon>Ditrysia</taxon>
        <taxon>Papilionoidea</taxon>
        <taxon>Papilionidae</taxon>
        <taxon>Papilioninae</taxon>
        <taxon>Papilio</taxon>
    </lineage>
</organism>
<proteinExistence type="predicted"/>
<protein>
    <submittedName>
        <fullName evidence="1">Uncharacterized protein</fullName>
    </submittedName>
</protein>
<reference evidence="1 2" key="1">
    <citation type="journal article" date="2015" name="Nat. Commun.">
        <title>Outbred genome sequencing and CRISPR/Cas9 gene editing in butterflies.</title>
        <authorList>
            <person name="Li X."/>
            <person name="Fan D."/>
            <person name="Zhang W."/>
            <person name="Liu G."/>
            <person name="Zhang L."/>
            <person name="Zhao L."/>
            <person name="Fang X."/>
            <person name="Chen L."/>
            <person name="Dong Y."/>
            <person name="Chen Y."/>
            <person name="Ding Y."/>
            <person name="Zhao R."/>
            <person name="Feng M."/>
            <person name="Zhu Y."/>
            <person name="Feng Y."/>
            <person name="Jiang X."/>
            <person name="Zhu D."/>
            <person name="Xiang H."/>
            <person name="Feng X."/>
            <person name="Li S."/>
            <person name="Wang J."/>
            <person name="Zhang G."/>
            <person name="Kronforst M.R."/>
            <person name="Wang W."/>
        </authorList>
    </citation>
    <scope>NUCLEOTIDE SEQUENCE [LARGE SCALE GENOMIC DNA]</scope>
    <source>
        <strain evidence="1">Ya'a_city_454_Px</strain>
        <tissue evidence="1">Whole body</tissue>
    </source>
</reference>
<keyword evidence="2" id="KW-1185">Reference proteome</keyword>
<dbReference type="STRING" id="66420.A0A0N1IQD0"/>
<dbReference type="Proteomes" id="UP000053268">
    <property type="component" value="Unassembled WGS sequence"/>
</dbReference>
<dbReference type="AlphaFoldDB" id="A0A0N1IQD0"/>
<evidence type="ECO:0000313" key="2">
    <source>
        <dbReference type="Proteomes" id="UP000053268"/>
    </source>
</evidence>
<dbReference type="EMBL" id="LADI01007874">
    <property type="protein sequence ID" value="KPJ20685.1"/>
    <property type="molecule type" value="Genomic_DNA"/>
</dbReference>
<sequence length="75" mass="9039">MQSLGQLFYLYGEVEFVSLQVIKQCLWFILEPLITRNDFYCYGFYKNLVERMKNHKDAIHENDDAFNFVSTYMLP</sequence>
<accession>A0A0N1IQD0</accession>
<evidence type="ECO:0000313" key="1">
    <source>
        <dbReference type="EMBL" id="KPJ20685.1"/>
    </source>
</evidence>